<gene>
    <name evidence="1" type="ORF">METZ01_LOCUS353675</name>
</gene>
<dbReference type="EMBL" id="UINC01123984">
    <property type="protein sequence ID" value="SVD00821.1"/>
    <property type="molecule type" value="Genomic_DNA"/>
</dbReference>
<evidence type="ECO:0000313" key="1">
    <source>
        <dbReference type="EMBL" id="SVD00821.1"/>
    </source>
</evidence>
<protein>
    <submittedName>
        <fullName evidence="1">Uncharacterized protein</fullName>
    </submittedName>
</protein>
<reference evidence="1" key="1">
    <citation type="submission" date="2018-05" db="EMBL/GenBank/DDBJ databases">
        <authorList>
            <person name="Lanie J.A."/>
            <person name="Ng W.-L."/>
            <person name="Kazmierczak K.M."/>
            <person name="Andrzejewski T.M."/>
            <person name="Davidsen T.M."/>
            <person name="Wayne K.J."/>
            <person name="Tettelin H."/>
            <person name="Glass J.I."/>
            <person name="Rusch D."/>
            <person name="Podicherti R."/>
            <person name="Tsui H.-C.T."/>
            <person name="Winkler M.E."/>
        </authorList>
    </citation>
    <scope>NUCLEOTIDE SEQUENCE</scope>
</reference>
<name>A0A382RVY6_9ZZZZ</name>
<dbReference type="AlphaFoldDB" id="A0A382RVY6"/>
<accession>A0A382RVY6</accession>
<proteinExistence type="predicted"/>
<sequence length="23" mass="2631">TAILQFIAEFFMNSNISQSENII</sequence>
<organism evidence="1">
    <name type="scientific">marine metagenome</name>
    <dbReference type="NCBI Taxonomy" id="408172"/>
    <lineage>
        <taxon>unclassified sequences</taxon>
        <taxon>metagenomes</taxon>
        <taxon>ecological metagenomes</taxon>
    </lineage>
</organism>
<feature type="non-terminal residue" evidence="1">
    <location>
        <position position="1"/>
    </location>
</feature>